<proteinExistence type="predicted"/>
<feature type="domain" description="DUF7144" evidence="3">
    <location>
        <begin position="48"/>
        <end position="162"/>
    </location>
</feature>
<feature type="transmembrane region" description="Helical" evidence="2">
    <location>
        <begin position="45"/>
        <end position="72"/>
    </location>
</feature>
<reference evidence="4 5" key="1">
    <citation type="submission" date="2024-06" db="EMBL/GenBank/DDBJ databases">
        <title>The Natural Products Discovery Center: Release of the First 8490 Sequenced Strains for Exploring Actinobacteria Biosynthetic Diversity.</title>
        <authorList>
            <person name="Kalkreuter E."/>
            <person name="Kautsar S.A."/>
            <person name="Yang D."/>
            <person name="Bader C.D."/>
            <person name="Teijaro C.N."/>
            <person name="Fluegel L."/>
            <person name="Davis C.M."/>
            <person name="Simpson J.R."/>
            <person name="Lauterbach L."/>
            <person name="Steele A.D."/>
            <person name="Gui C."/>
            <person name="Meng S."/>
            <person name="Li G."/>
            <person name="Viehrig K."/>
            <person name="Ye F."/>
            <person name="Su P."/>
            <person name="Kiefer A.F."/>
            <person name="Nichols A."/>
            <person name="Cepeda A.J."/>
            <person name="Yan W."/>
            <person name="Fan B."/>
            <person name="Jiang Y."/>
            <person name="Adhikari A."/>
            <person name="Zheng C.-J."/>
            <person name="Schuster L."/>
            <person name="Cowan T.M."/>
            <person name="Smanski M.J."/>
            <person name="Chevrette M.G."/>
            <person name="De Carvalho L.P.S."/>
            <person name="Shen B."/>
        </authorList>
    </citation>
    <scope>NUCLEOTIDE SEQUENCE [LARGE SCALE GENOMIC DNA]</scope>
    <source>
        <strain evidence="4 5">NPDC049574</strain>
    </source>
</reference>
<feature type="transmembrane region" description="Helical" evidence="2">
    <location>
        <begin position="92"/>
        <end position="110"/>
    </location>
</feature>
<evidence type="ECO:0000313" key="5">
    <source>
        <dbReference type="Proteomes" id="UP001552427"/>
    </source>
</evidence>
<feature type="transmembrane region" description="Helical" evidence="2">
    <location>
        <begin position="142"/>
        <end position="160"/>
    </location>
</feature>
<evidence type="ECO:0000259" key="3">
    <source>
        <dbReference type="Pfam" id="PF23636"/>
    </source>
</evidence>
<keyword evidence="5" id="KW-1185">Reference proteome</keyword>
<sequence>MEEPRYGRTQQQVSREHVSEAVPQQRQAERAETAPATREPRPSGWLGWVMFAGIGMIILGCFQALMGLVGLLHRGFYIITPNNLAVPVNFTAWGWFHIAIGVIVFLAGLAIMSGKTWGRVVGITLAAIQAFVNFAWLPAYPIWSAIIIAFDVLVIYALAVHGKEMKAFSRAGMP</sequence>
<keyword evidence="2" id="KW-1133">Transmembrane helix</keyword>
<dbReference type="Pfam" id="PF23636">
    <property type="entry name" value="DUF7144"/>
    <property type="match status" value="1"/>
</dbReference>
<gene>
    <name evidence="4" type="ORF">AB0K40_45075</name>
</gene>
<dbReference type="RefSeq" id="WP_344213168.1">
    <property type="nucleotide sequence ID" value="NZ_BAAAMV010000009.1"/>
</dbReference>
<evidence type="ECO:0000256" key="1">
    <source>
        <dbReference type="SAM" id="MobiDB-lite"/>
    </source>
</evidence>
<feature type="transmembrane region" description="Helical" evidence="2">
    <location>
        <begin position="117"/>
        <end position="136"/>
    </location>
</feature>
<organism evidence="4 5">
    <name type="scientific">Nonomuraea bangladeshensis</name>
    <dbReference type="NCBI Taxonomy" id="404385"/>
    <lineage>
        <taxon>Bacteria</taxon>
        <taxon>Bacillati</taxon>
        <taxon>Actinomycetota</taxon>
        <taxon>Actinomycetes</taxon>
        <taxon>Streptosporangiales</taxon>
        <taxon>Streptosporangiaceae</taxon>
        <taxon>Nonomuraea</taxon>
    </lineage>
</organism>
<dbReference type="InterPro" id="IPR055568">
    <property type="entry name" value="DUF7144"/>
</dbReference>
<keyword evidence="2" id="KW-0812">Transmembrane</keyword>
<feature type="region of interest" description="Disordered" evidence="1">
    <location>
        <begin position="1"/>
        <end position="40"/>
    </location>
</feature>
<protein>
    <recommendedName>
        <fullName evidence="3">DUF7144 domain-containing protein</fullName>
    </recommendedName>
</protein>
<keyword evidence="2" id="KW-0472">Membrane</keyword>
<evidence type="ECO:0000313" key="4">
    <source>
        <dbReference type="EMBL" id="MEV4292725.1"/>
    </source>
</evidence>
<dbReference type="EMBL" id="JBFARM010000020">
    <property type="protein sequence ID" value="MEV4292725.1"/>
    <property type="molecule type" value="Genomic_DNA"/>
</dbReference>
<accession>A0ABV3HJK3</accession>
<name>A0ABV3HJK3_9ACTN</name>
<evidence type="ECO:0000256" key="2">
    <source>
        <dbReference type="SAM" id="Phobius"/>
    </source>
</evidence>
<dbReference type="Proteomes" id="UP001552427">
    <property type="component" value="Unassembled WGS sequence"/>
</dbReference>
<comment type="caution">
    <text evidence="4">The sequence shown here is derived from an EMBL/GenBank/DDBJ whole genome shotgun (WGS) entry which is preliminary data.</text>
</comment>